<dbReference type="RefSeq" id="WP_095416402.1">
    <property type="nucleotide sequence ID" value="NZ_CP018477.1"/>
</dbReference>
<feature type="domain" description="RNA polymerase sigma factor 70 region 4 type 2" evidence="8">
    <location>
        <begin position="134"/>
        <end position="176"/>
    </location>
</feature>
<dbReference type="PANTHER" id="PTHR43133">
    <property type="entry name" value="RNA POLYMERASE ECF-TYPE SIGMA FACTO"/>
    <property type="match status" value="1"/>
</dbReference>
<protein>
    <recommendedName>
        <fullName evidence="6">RNA polymerase sigma factor</fullName>
    </recommendedName>
</protein>
<evidence type="ECO:0000256" key="1">
    <source>
        <dbReference type="ARBA" id="ARBA00010641"/>
    </source>
</evidence>
<evidence type="ECO:0000256" key="6">
    <source>
        <dbReference type="RuleBase" id="RU000716"/>
    </source>
</evidence>
<dbReference type="InterPro" id="IPR013324">
    <property type="entry name" value="RNA_pol_sigma_r3/r4-like"/>
</dbReference>
<accession>A0A286RL21</accession>
<dbReference type="GO" id="GO:0006352">
    <property type="term" value="P:DNA-templated transcription initiation"/>
    <property type="evidence" value="ECO:0007669"/>
    <property type="project" value="InterPro"/>
</dbReference>
<dbReference type="InterPro" id="IPR000838">
    <property type="entry name" value="RNA_pol_sigma70_ECF_CS"/>
</dbReference>
<evidence type="ECO:0000256" key="2">
    <source>
        <dbReference type="ARBA" id="ARBA00023015"/>
    </source>
</evidence>
<dbReference type="OrthoDB" id="275140at2"/>
<evidence type="ECO:0000259" key="7">
    <source>
        <dbReference type="Pfam" id="PF04542"/>
    </source>
</evidence>
<evidence type="ECO:0000256" key="5">
    <source>
        <dbReference type="ARBA" id="ARBA00023163"/>
    </source>
</evidence>
<dbReference type="SUPFAM" id="SSF88946">
    <property type="entry name" value="Sigma2 domain of RNA polymerase sigma factors"/>
    <property type="match status" value="1"/>
</dbReference>
<dbReference type="InterPro" id="IPR036388">
    <property type="entry name" value="WH-like_DNA-bd_sf"/>
</dbReference>
<proteinExistence type="inferred from homology"/>
<dbReference type="InterPro" id="IPR014284">
    <property type="entry name" value="RNA_pol_sigma-70_dom"/>
</dbReference>
<dbReference type="Pfam" id="PF08281">
    <property type="entry name" value="Sigma70_r4_2"/>
    <property type="match status" value="1"/>
</dbReference>
<dbReference type="Proteomes" id="UP000215086">
    <property type="component" value="Chromosome"/>
</dbReference>
<dbReference type="GO" id="GO:0003677">
    <property type="term" value="F:DNA binding"/>
    <property type="evidence" value="ECO:0007669"/>
    <property type="project" value="UniProtKB-KW"/>
</dbReference>
<evidence type="ECO:0000256" key="3">
    <source>
        <dbReference type="ARBA" id="ARBA00023082"/>
    </source>
</evidence>
<dbReference type="PANTHER" id="PTHR43133:SF8">
    <property type="entry name" value="RNA POLYMERASE SIGMA FACTOR HI_1459-RELATED"/>
    <property type="match status" value="1"/>
</dbReference>
<dbReference type="InterPro" id="IPR039425">
    <property type="entry name" value="RNA_pol_sigma-70-like"/>
</dbReference>
<dbReference type="GO" id="GO:0016987">
    <property type="term" value="F:sigma factor activity"/>
    <property type="evidence" value="ECO:0007669"/>
    <property type="project" value="UniProtKB-KW"/>
</dbReference>
<keyword evidence="3 6" id="KW-0731">Sigma factor</keyword>
<sequence length="205" mass="24246">MSGDESLRLLTDEELVQRAKRGCTRSFGELARRYQVPIRHFLQRKCGVHQDAEDLTQETFLRAFKKLWSFREGAEFRPWIFTVAYRVALNVLRRRQWQSLTEGSVPTVQQARYGTGMENEEQRDRLWDRVQSVLTPLQFTVVWLFYVEQMSAREIGVIVRKSEGAVKTILCRARKILLPHLQEFTATFEDREEQPSRQVNNRRVL</sequence>
<evidence type="ECO:0000259" key="8">
    <source>
        <dbReference type="Pfam" id="PF08281"/>
    </source>
</evidence>
<dbReference type="KEGG" id="ttf:THTE_4064"/>
<dbReference type="InterPro" id="IPR013325">
    <property type="entry name" value="RNA_pol_sigma_r2"/>
</dbReference>
<evidence type="ECO:0000313" key="10">
    <source>
        <dbReference type="Proteomes" id="UP000215086"/>
    </source>
</evidence>
<dbReference type="Gene3D" id="1.10.10.10">
    <property type="entry name" value="Winged helix-like DNA-binding domain superfamily/Winged helix DNA-binding domain"/>
    <property type="match status" value="1"/>
</dbReference>
<organism evidence="9 10">
    <name type="scientific">Thermogutta terrifontis</name>
    <dbReference type="NCBI Taxonomy" id="1331910"/>
    <lineage>
        <taxon>Bacteria</taxon>
        <taxon>Pseudomonadati</taxon>
        <taxon>Planctomycetota</taxon>
        <taxon>Planctomycetia</taxon>
        <taxon>Pirellulales</taxon>
        <taxon>Thermoguttaceae</taxon>
        <taxon>Thermogutta</taxon>
    </lineage>
</organism>
<feature type="domain" description="RNA polymerase sigma-70 region 2" evidence="7">
    <location>
        <begin position="30"/>
        <end position="97"/>
    </location>
</feature>
<name>A0A286RL21_9BACT</name>
<keyword evidence="5 6" id="KW-0804">Transcription</keyword>
<dbReference type="AlphaFoldDB" id="A0A286RL21"/>
<reference evidence="9 10" key="1">
    <citation type="journal article" name="Front. Microbiol.">
        <title>Sugar Metabolism of the First Thermophilic Planctomycete Thermogutta terrifontis: Comparative Genomic and Transcriptomic Approaches.</title>
        <authorList>
            <person name="Elcheninov A.G."/>
            <person name="Menzel P."/>
            <person name="Gudbergsdottir S.R."/>
            <person name="Slesarev A.I."/>
            <person name="Kadnikov V.V."/>
            <person name="Krogh A."/>
            <person name="Bonch-Osmolovskaya E.A."/>
            <person name="Peng X."/>
            <person name="Kublanov I.V."/>
        </authorList>
    </citation>
    <scope>NUCLEOTIDE SEQUENCE [LARGE SCALE GENOMIC DNA]</scope>
    <source>
        <strain evidence="9 10">R1</strain>
    </source>
</reference>
<dbReference type="InterPro" id="IPR013249">
    <property type="entry name" value="RNA_pol_sigma70_r4_t2"/>
</dbReference>
<dbReference type="NCBIfam" id="TIGR02937">
    <property type="entry name" value="sigma70-ECF"/>
    <property type="match status" value="1"/>
</dbReference>
<dbReference type="InterPro" id="IPR007627">
    <property type="entry name" value="RNA_pol_sigma70_r2"/>
</dbReference>
<dbReference type="EMBL" id="CP018477">
    <property type="protein sequence ID" value="ASV76665.1"/>
    <property type="molecule type" value="Genomic_DNA"/>
</dbReference>
<dbReference type="Gene3D" id="1.10.1740.10">
    <property type="match status" value="1"/>
</dbReference>
<keyword evidence="10" id="KW-1185">Reference proteome</keyword>
<dbReference type="Pfam" id="PF04542">
    <property type="entry name" value="Sigma70_r2"/>
    <property type="match status" value="1"/>
</dbReference>
<keyword evidence="2 6" id="KW-0805">Transcription regulation</keyword>
<gene>
    <name evidence="9" type="ORF">THTE_4064</name>
</gene>
<evidence type="ECO:0000256" key="4">
    <source>
        <dbReference type="ARBA" id="ARBA00023125"/>
    </source>
</evidence>
<dbReference type="SUPFAM" id="SSF88659">
    <property type="entry name" value="Sigma3 and sigma4 domains of RNA polymerase sigma factors"/>
    <property type="match status" value="1"/>
</dbReference>
<evidence type="ECO:0000313" key="9">
    <source>
        <dbReference type="EMBL" id="ASV76665.1"/>
    </source>
</evidence>
<keyword evidence="4 6" id="KW-0238">DNA-binding</keyword>
<comment type="similarity">
    <text evidence="1 6">Belongs to the sigma-70 factor family. ECF subfamily.</text>
</comment>
<dbReference type="PROSITE" id="PS01063">
    <property type="entry name" value="SIGMA70_ECF"/>
    <property type="match status" value="1"/>
</dbReference>